<dbReference type="Pfam" id="PF05199">
    <property type="entry name" value="GMC_oxred_C"/>
    <property type="match status" value="1"/>
</dbReference>
<comment type="caution">
    <text evidence="4">The sequence shown here is derived from an EMBL/GenBank/DDBJ whole genome shotgun (WGS) entry which is preliminary data.</text>
</comment>
<dbReference type="PIRSF" id="PIRSF000137">
    <property type="entry name" value="Alcohol_oxidase"/>
    <property type="match status" value="1"/>
</dbReference>
<keyword evidence="5" id="KW-1185">Reference proteome</keyword>
<gene>
    <name evidence="4" type="ORF">LTR84_008824</name>
</gene>
<dbReference type="Gene3D" id="3.30.560.10">
    <property type="entry name" value="Glucose Oxidase, domain 3"/>
    <property type="match status" value="1"/>
</dbReference>
<dbReference type="InterPro" id="IPR012132">
    <property type="entry name" value="GMC_OxRdtase"/>
</dbReference>
<evidence type="ECO:0000313" key="4">
    <source>
        <dbReference type="EMBL" id="KAK5046037.1"/>
    </source>
</evidence>
<dbReference type="PANTHER" id="PTHR11552:SF210">
    <property type="entry name" value="GLUCOSE-METHANOL-CHOLINE OXIDOREDUCTASE N-TERMINAL DOMAIN-CONTAINING PROTEIN-RELATED"/>
    <property type="match status" value="1"/>
</dbReference>
<dbReference type="SUPFAM" id="SSF51905">
    <property type="entry name" value="FAD/NAD(P)-binding domain"/>
    <property type="match status" value="1"/>
</dbReference>
<dbReference type="Pfam" id="PF00732">
    <property type="entry name" value="GMC_oxred_N"/>
    <property type="match status" value="1"/>
</dbReference>
<proteinExistence type="inferred from homology"/>
<dbReference type="GO" id="GO:0050660">
    <property type="term" value="F:flavin adenine dinucleotide binding"/>
    <property type="evidence" value="ECO:0007669"/>
    <property type="project" value="InterPro"/>
</dbReference>
<dbReference type="SUPFAM" id="SSF54373">
    <property type="entry name" value="FAD-linked reductases, C-terminal domain"/>
    <property type="match status" value="1"/>
</dbReference>
<keyword evidence="2" id="KW-0274">FAD</keyword>
<feature type="binding site" evidence="2">
    <location>
        <position position="247"/>
    </location>
    <ligand>
        <name>FAD</name>
        <dbReference type="ChEBI" id="CHEBI:57692"/>
    </ligand>
</feature>
<evidence type="ECO:0000259" key="3">
    <source>
        <dbReference type="PROSITE" id="PS00624"/>
    </source>
</evidence>
<comment type="similarity">
    <text evidence="1">Belongs to the GMC oxidoreductase family.</text>
</comment>
<dbReference type="PROSITE" id="PS00624">
    <property type="entry name" value="GMC_OXRED_2"/>
    <property type="match status" value="1"/>
</dbReference>
<evidence type="ECO:0000256" key="1">
    <source>
        <dbReference type="ARBA" id="ARBA00010790"/>
    </source>
</evidence>
<organism evidence="4 5">
    <name type="scientific">Exophiala bonariae</name>
    <dbReference type="NCBI Taxonomy" id="1690606"/>
    <lineage>
        <taxon>Eukaryota</taxon>
        <taxon>Fungi</taxon>
        <taxon>Dikarya</taxon>
        <taxon>Ascomycota</taxon>
        <taxon>Pezizomycotina</taxon>
        <taxon>Eurotiomycetes</taxon>
        <taxon>Chaetothyriomycetidae</taxon>
        <taxon>Chaetothyriales</taxon>
        <taxon>Herpotrichiellaceae</taxon>
        <taxon>Exophiala</taxon>
    </lineage>
</organism>
<protein>
    <recommendedName>
        <fullName evidence="3">Glucose-methanol-choline oxidoreductase N-terminal domain-containing protein</fullName>
    </recommendedName>
</protein>
<dbReference type="GeneID" id="89976986"/>
<feature type="domain" description="Glucose-methanol-choline oxidoreductase N-terminal" evidence="3">
    <location>
        <begin position="282"/>
        <end position="296"/>
    </location>
</feature>
<dbReference type="InterPro" id="IPR007867">
    <property type="entry name" value="GMC_OxRtase_C"/>
</dbReference>
<comment type="cofactor">
    <cofactor evidence="2">
        <name>FAD</name>
        <dbReference type="ChEBI" id="CHEBI:57692"/>
    </cofactor>
</comment>
<keyword evidence="2" id="KW-0285">Flavoprotein</keyword>
<sequence>MTENVCTVNEFVQNTYDYIICGGGTAGSVLAARLSELPDVTVGLVEAGGNSLGDPNVLTPLLFPALLTTTQYDWMYTTSAQHGTRDMKHSFPRGKTLGGSSATNFMVYVRGHQSDYNDWAAFNAPDWSFSKLLPFFKKSQQLDAPPANDENAKAIIPLYHGTTGPIHTSFNSWRFPIEDDVIEAFHTITGRTARPRDAWSGEHIGIFPTLSVIDRTQRKGTRSYSGSAYLAPSLTRPNLKVLCNATVSKVILDHNVAIGVKVTHEGQEYDIRAGKEVIVSAGAIGSPQLLELSGIGDPDILQAAGVECLIANPEVGANFQDHVISAICVELNQGHSSMDSLPTSPEVLEFQKQYMATKDGPLSCGPSCMGFLPLKSLVSGDELQETIEQIKNTKGRTDFHKKQLAQVIDQLQSPTSANVQFMLIPGRMNFKEGVGDQSKLFGKVLPEDHDNVSIAVALQYPASRGSVHITSSDPLKQPQIDPGYLSHPADAKALAAGVAFAMKLSDSLVENGKVARRTLPITGHRVSSTSLRDFVRENCVGEYHAQGTCSISQVVDARLRVKRAERLRVIDASVFPNNLSGNILASVYAAAEKGAELVKEDMRRAPSDVRWQL</sequence>
<dbReference type="GO" id="GO:0016614">
    <property type="term" value="F:oxidoreductase activity, acting on CH-OH group of donors"/>
    <property type="evidence" value="ECO:0007669"/>
    <property type="project" value="InterPro"/>
</dbReference>
<dbReference type="EMBL" id="JAVRRD010000033">
    <property type="protein sequence ID" value="KAK5046037.1"/>
    <property type="molecule type" value="Genomic_DNA"/>
</dbReference>
<feature type="binding site" evidence="2">
    <location>
        <begin position="104"/>
        <end position="107"/>
    </location>
    <ligand>
        <name>FAD</name>
        <dbReference type="ChEBI" id="CHEBI:57692"/>
    </ligand>
</feature>
<evidence type="ECO:0000313" key="5">
    <source>
        <dbReference type="Proteomes" id="UP001358417"/>
    </source>
</evidence>
<dbReference type="InterPro" id="IPR000172">
    <property type="entry name" value="GMC_OxRdtase_N"/>
</dbReference>
<dbReference type="Proteomes" id="UP001358417">
    <property type="component" value="Unassembled WGS sequence"/>
</dbReference>
<dbReference type="RefSeq" id="XP_064701642.1">
    <property type="nucleotide sequence ID" value="XM_064852368.1"/>
</dbReference>
<dbReference type="AlphaFoldDB" id="A0AAV9MZG7"/>
<dbReference type="Gene3D" id="3.50.50.60">
    <property type="entry name" value="FAD/NAD(P)-binding domain"/>
    <property type="match status" value="1"/>
</dbReference>
<dbReference type="InterPro" id="IPR036188">
    <property type="entry name" value="FAD/NAD-bd_sf"/>
</dbReference>
<name>A0AAV9MZG7_9EURO</name>
<evidence type="ECO:0000256" key="2">
    <source>
        <dbReference type="PIRSR" id="PIRSR000137-2"/>
    </source>
</evidence>
<accession>A0AAV9MZG7</accession>
<reference evidence="4 5" key="1">
    <citation type="submission" date="2023-08" db="EMBL/GenBank/DDBJ databases">
        <title>Black Yeasts Isolated from many extreme environments.</title>
        <authorList>
            <person name="Coleine C."/>
            <person name="Stajich J.E."/>
            <person name="Selbmann L."/>
        </authorList>
    </citation>
    <scope>NUCLEOTIDE SEQUENCE [LARGE SCALE GENOMIC DNA]</scope>
    <source>
        <strain evidence="4 5">CCFEE 5792</strain>
    </source>
</reference>
<dbReference type="PANTHER" id="PTHR11552">
    <property type="entry name" value="GLUCOSE-METHANOL-CHOLINE GMC OXIDOREDUCTASE"/>
    <property type="match status" value="1"/>
</dbReference>